<keyword evidence="7" id="KW-0503">Monooxygenase</keyword>
<dbReference type="Gene3D" id="1.10.630.10">
    <property type="entry name" value="Cytochrome P450"/>
    <property type="match status" value="1"/>
</dbReference>
<comment type="similarity">
    <text evidence="2 7">Belongs to the cytochrome P450 family.</text>
</comment>
<evidence type="ECO:0000256" key="3">
    <source>
        <dbReference type="ARBA" id="ARBA00022617"/>
    </source>
</evidence>
<evidence type="ECO:0008006" key="10">
    <source>
        <dbReference type="Google" id="ProtNLM"/>
    </source>
</evidence>
<comment type="cofactor">
    <cofactor evidence="1 6">
        <name>heme</name>
        <dbReference type="ChEBI" id="CHEBI:30413"/>
    </cofactor>
</comment>
<dbReference type="SUPFAM" id="SSF48264">
    <property type="entry name" value="Cytochrome P450"/>
    <property type="match status" value="1"/>
</dbReference>
<gene>
    <name evidence="8" type="ORF">NPX13_g4161</name>
</gene>
<evidence type="ECO:0000256" key="5">
    <source>
        <dbReference type="ARBA" id="ARBA00023004"/>
    </source>
</evidence>
<evidence type="ECO:0000313" key="9">
    <source>
        <dbReference type="Proteomes" id="UP001148614"/>
    </source>
</evidence>
<dbReference type="PRINTS" id="PR00385">
    <property type="entry name" value="P450"/>
</dbReference>
<dbReference type="GO" id="GO:0005506">
    <property type="term" value="F:iron ion binding"/>
    <property type="evidence" value="ECO:0007669"/>
    <property type="project" value="InterPro"/>
</dbReference>
<dbReference type="PANTHER" id="PTHR24305">
    <property type="entry name" value="CYTOCHROME P450"/>
    <property type="match status" value="1"/>
</dbReference>
<evidence type="ECO:0000256" key="1">
    <source>
        <dbReference type="ARBA" id="ARBA00001971"/>
    </source>
</evidence>
<evidence type="ECO:0000256" key="6">
    <source>
        <dbReference type="PIRSR" id="PIRSR602401-1"/>
    </source>
</evidence>
<dbReference type="PRINTS" id="PR00463">
    <property type="entry name" value="EP450I"/>
</dbReference>
<keyword evidence="4 6" id="KW-0479">Metal-binding</keyword>
<dbReference type="VEuPathDB" id="FungiDB:F4678DRAFT_473427"/>
<dbReference type="AlphaFoldDB" id="A0A9W8NGJ5"/>
<dbReference type="Pfam" id="PF00067">
    <property type="entry name" value="p450"/>
    <property type="match status" value="1"/>
</dbReference>
<dbReference type="InterPro" id="IPR002401">
    <property type="entry name" value="Cyt_P450_E_grp-I"/>
</dbReference>
<dbReference type="GO" id="GO:0020037">
    <property type="term" value="F:heme binding"/>
    <property type="evidence" value="ECO:0007669"/>
    <property type="project" value="InterPro"/>
</dbReference>
<dbReference type="GO" id="GO:0004497">
    <property type="term" value="F:monooxygenase activity"/>
    <property type="evidence" value="ECO:0007669"/>
    <property type="project" value="UniProtKB-KW"/>
</dbReference>
<accession>A0A9W8NGJ5</accession>
<evidence type="ECO:0000256" key="4">
    <source>
        <dbReference type="ARBA" id="ARBA00022723"/>
    </source>
</evidence>
<keyword evidence="5 6" id="KW-0408">Iron</keyword>
<feature type="binding site" description="axial binding residue" evidence="6">
    <location>
        <position position="445"/>
    </location>
    <ligand>
        <name>heme</name>
        <dbReference type="ChEBI" id="CHEBI:30413"/>
    </ligand>
    <ligandPart>
        <name>Fe</name>
        <dbReference type="ChEBI" id="CHEBI:18248"/>
    </ligandPart>
</feature>
<dbReference type="GO" id="GO:0016705">
    <property type="term" value="F:oxidoreductase activity, acting on paired donors, with incorporation or reduction of molecular oxygen"/>
    <property type="evidence" value="ECO:0007669"/>
    <property type="project" value="InterPro"/>
</dbReference>
<evidence type="ECO:0000256" key="7">
    <source>
        <dbReference type="RuleBase" id="RU000461"/>
    </source>
</evidence>
<dbReference type="Proteomes" id="UP001148614">
    <property type="component" value="Unassembled WGS sequence"/>
</dbReference>
<reference evidence="8" key="1">
    <citation type="submission" date="2022-07" db="EMBL/GenBank/DDBJ databases">
        <title>Genome Sequence of Xylaria arbuscula.</title>
        <authorList>
            <person name="Buettner E."/>
        </authorList>
    </citation>
    <scope>NUCLEOTIDE SEQUENCE</scope>
    <source>
        <strain evidence="8">VT107</strain>
    </source>
</reference>
<dbReference type="EMBL" id="JANPWZ010000569">
    <property type="protein sequence ID" value="KAJ3575043.1"/>
    <property type="molecule type" value="Genomic_DNA"/>
</dbReference>
<evidence type="ECO:0000256" key="2">
    <source>
        <dbReference type="ARBA" id="ARBA00010617"/>
    </source>
</evidence>
<dbReference type="PANTHER" id="PTHR24305:SF232">
    <property type="entry name" value="P450, PUTATIVE (EUROFUNG)-RELATED"/>
    <property type="match status" value="1"/>
</dbReference>
<name>A0A9W8NGJ5_9PEZI</name>
<organism evidence="8 9">
    <name type="scientific">Xylaria arbuscula</name>
    <dbReference type="NCBI Taxonomy" id="114810"/>
    <lineage>
        <taxon>Eukaryota</taxon>
        <taxon>Fungi</taxon>
        <taxon>Dikarya</taxon>
        <taxon>Ascomycota</taxon>
        <taxon>Pezizomycotina</taxon>
        <taxon>Sordariomycetes</taxon>
        <taxon>Xylariomycetidae</taxon>
        <taxon>Xylariales</taxon>
        <taxon>Xylariaceae</taxon>
        <taxon>Xylaria</taxon>
    </lineage>
</organism>
<evidence type="ECO:0000313" key="8">
    <source>
        <dbReference type="EMBL" id="KAJ3575043.1"/>
    </source>
</evidence>
<dbReference type="InterPro" id="IPR050121">
    <property type="entry name" value="Cytochrome_P450_monoxygenase"/>
</dbReference>
<sequence length="498" mass="55841">MSISVIAAAEVVLATLSAGVFAHIIYQCFFSPLAVFPGPFAAKFTTAWRAYSAYKGTWNRDLVDLHRRLGQVVRVGPNQLSVIDPDAFLRIYGVKKAFVKSECYNILKGSRPFDLAGERSEKVHGVQRRMVARAYTMEATMRLEKQVDELIAPLMRKFDETALSKSVIDLGYWLQLFAFDVIGAVSFTKEYGFISSGSDFLGTGEKIFPKLADALNSAAWLMHAGWLFRFHQKYIMPIVGNFLAVNDRNGFFFQFAQREVQTRRDRGGSDKDIVGLLFQEQQKKAELDDLSISFMMTSNVFAGSDTTSISLRAIFINLIRHPRALSKLRSELQAQRAAGKLSSIVTAAEAEACPYLQAVMYESLRLHSPVAFMLDRDVPPEGMTICGKFVPGGTAVGTNPWAIHLNPKVWGDDVDEFRPERWLECEDPGYLRRFFFAFGGGTRTCIGRNISWVEIEKLVPTLVMRYDFKFTKDAKISEGGGALVFLSGLRVTVDRLDE</sequence>
<keyword evidence="9" id="KW-1185">Reference proteome</keyword>
<proteinExistence type="inferred from homology"/>
<keyword evidence="7" id="KW-0560">Oxidoreductase</keyword>
<protein>
    <recommendedName>
        <fullName evidence="10">Cytochrome P450 family protein</fullName>
    </recommendedName>
</protein>
<keyword evidence="3 6" id="KW-0349">Heme</keyword>
<dbReference type="InterPro" id="IPR017972">
    <property type="entry name" value="Cyt_P450_CS"/>
</dbReference>
<dbReference type="InterPro" id="IPR001128">
    <property type="entry name" value="Cyt_P450"/>
</dbReference>
<dbReference type="PROSITE" id="PS00086">
    <property type="entry name" value="CYTOCHROME_P450"/>
    <property type="match status" value="1"/>
</dbReference>
<dbReference type="InterPro" id="IPR036396">
    <property type="entry name" value="Cyt_P450_sf"/>
</dbReference>
<comment type="caution">
    <text evidence="8">The sequence shown here is derived from an EMBL/GenBank/DDBJ whole genome shotgun (WGS) entry which is preliminary data.</text>
</comment>
<dbReference type="CDD" id="cd11060">
    <property type="entry name" value="CYP57A1-like"/>
    <property type="match status" value="1"/>
</dbReference>